<comment type="caution">
    <text evidence="5">The sequence shown here is derived from an EMBL/GenBank/DDBJ whole genome shotgun (WGS) entry which is preliminary data.</text>
</comment>
<reference evidence="4 7" key="2">
    <citation type="journal article" date="2019" name="Nat. Med.">
        <title>A library of human gut bacterial isolates paired with longitudinal multiomics data enables mechanistic microbiome research.</title>
        <authorList>
            <person name="Poyet M."/>
            <person name="Groussin M."/>
            <person name="Gibbons S.M."/>
            <person name="Avila-Pacheco J."/>
            <person name="Jiang X."/>
            <person name="Kearney S.M."/>
            <person name="Perrotta A.R."/>
            <person name="Berdy B."/>
            <person name="Zhao S."/>
            <person name="Lieberman T.D."/>
            <person name="Swanson P.K."/>
            <person name="Smith M."/>
            <person name="Roesemann S."/>
            <person name="Alexander J.E."/>
            <person name="Rich S.A."/>
            <person name="Livny J."/>
            <person name="Vlamakis H."/>
            <person name="Clish C."/>
            <person name="Bullock K."/>
            <person name="Deik A."/>
            <person name="Scott J."/>
            <person name="Pierce K.A."/>
            <person name="Xavier R.J."/>
            <person name="Alm E.J."/>
        </authorList>
    </citation>
    <scope>NUCLEOTIDE SEQUENCE [LARGE SCALE GENOMIC DNA]</scope>
    <source>
        <strain evidence="4 7">BIOML-A11</strain>
    </source>
</reference>
<keyword evidence="2 5" id="KW-0808">Transferase</keyword>
<gene>
    <name evidence="5" type="ORF">DW828_11430</name>
    <name evidence="4" type="ORF">GME02_01335</name>
</gene>
<sequence>MRFSIIVPIYKVELYLRQCINSVLNQSYKDFELILVDDGSPDNCPIICDEYASRDIRVKVIHKSNGGLSDARNVGLDVAQGEYVLFLDSDDWWDDVLALEKINLKIKDTDADLIIIGMKKFFMQQNSLSDERIPKKCDKGNCTLSHAQALQKYMQSNIFVACAWDKVLRRTIIEQDHQRFIKGQYSEDIEWCCKLLKKNLRVEVLEEAFYVYRQQVPTSITVNVGIRNIQSIVDVIGRYATKKSSVFLLHFLANQYVLLITNYMRLPKKDQQMVTHKIKSFWWLFAYNWYPYVKLVSRIKLLGFMLTTKVLRLYYLYQYNWKK</sequence>
<evidence type="ECO:0000313" key="4">
    <source>
        <dbReference type="EMBL" id="MTV00331.1"/>
    </source>
</evidence>
<organism evidence="5 6">
    <name type="scientific">Parabacteroides merdae</name>
    <dbReference type="NCBI Taxonomy" id="46503"/>
    <lineage>
        <taxon>Bacteria</taxon>
        <taxon>Pseudomonadati</taxon>
        <taxon>Bacteroidota</taxon>
        <taxon>Bacteroidia</taxon>
        <taxon>Bacteroidales</taxon>
        <taxon>Tannerellaceae</taxon>
        <taxon>Parabacteroides</taxon>
    </lineage>
</organism>
<dbReference type="Pfam" id="PF00535">
    <property type="entry name" value="Glycos_transf_2"/>
    <property type="match status" value="1"/>
</dbReference>
<dbReference type="InterPro" id="IPR001173">
    <property type="entry name" value="Glyco_trans_2-like"/>
</dbReference>
<keyword evidence="1" id="KW-0328">Glycosyltransferase</keyword>
<dbReference type="PANTHER" id="PTHR22916:SF51">
    <property type="entry name" value="GLYCOSYLTRANSFERASE EPSH-RELATED"/>
    <property type="match status" value="1"/>
</dbReference>
<feature type="domain" description="Glycosyltransferase 2-like" evidence="3">
    <location>
        <begin position="4"/>
        <end position="141"/>
    </location>
</feature>
<dbReference type="AlphaFoldDB" id="A0A414BWZ9"/>
<dbReference type="GO" id="GO:0016758">
    <property type="term" value="F:hexosyltransferase activity"/>
    <property type="evidence" value="ECO:0007669"/>
    <property type="project" value="UniProtKB-ARBA"/>
</dbReference>
<dbReference type="PANTHER" id="PTHR22916">
    <property type="entry name" value="GLYCOSYLTRANSFERASE"/>
    <property type="match status" value="1"/>
</dbReference>
<evidence type="ECO:0000313" key="7">
    <source>
        <dbReference type="Proteomes" id="UP000482671"/>
    </source>
</evidence>
<accession>A0A414BWZ9</accession>
<dbReference type="EMBL" id="WNDD01000001">
    <property type="protein sequence ID" value="MTV00331.1"/>
    <property type="molecule type" value="Genomic_DNA"/>
</dbReference>
<proteinExistence type="predicted"/>
<dbReference type="Proteomes" id="UP000482671">
    <property type="component" value="Unassembled WGS sequence"/>
</dbReference>
<dbReference type="SUPFAM" id="SSF53448">
    <property type="entry name" value="Nucleotide-diphospho-sugar transferases"/>
    <property type="match status" value="1"/>
</dbReference>
<dbReference type="EMBL" id="QSII01000015">
    <property type="protein sequence ID" value="RHC84129.1"/>
    <property type="molecule type" value="Genomic_DNA"/>
</dbReference>
<evidence type="ECO:0000256" key="2">
    <source>
        <dbReference type="ARBA" id="ARBA00022679"/>
    </source>
</evidence>
<evidence type="ECO:0000256" key="1">
    <source>
        <dbReference type="ARBA" id="ARBA00022676"/>
    </source>
</evidence>
<dbReference type="Proteomes" id="UP000286260">
    <property type="component" value="Unassembled WGS sequence"/>
</dbReference>
<dbReference type="InterPro" id="IPR029044">
    <property type="entry name" value="Nucleotide-diphossugar_trans"/>
</dbReference>
<dbReference type="RefSeq" id="WP_122204522.1">
    <property type="nucleotide sequence ID" value="NZ_JADMOA010000008.1"/>
</dbReference>
<reference evidence="5 6" key="1">
    <citation type="submission" date="2018-08" db="EMBL/GenBank/DDBJ databases">
        <title>A genome reference for cultivated species of the human gut microbiota.</title>
        <authorList>
            <person name="Zou Y."/>
            <person name="Xue W."/>
            <person name="Luo G."/>
        </authorList>
    </citation>
    <scope>NUCLEOTIDE SEQUENCE [LARGE SCALE GENOMIC DNA]</scope>
    <source>
        <strain evidence="5 6">AM34-17</strain>
    </source>
</reference>
<evidence type="ECO:0000259" key="3">
    <source>
        <dbReference type="Pfam" id="PF00535"/>
    </source>
</evidence>
<dbReference type="CDD" id="cd00761">
    <property type="entry name" value="Glyco_tranf_GTA_type"/>
    <property type="match status" value="1"/>
</dbReference>
<evidence type="ECO:0000313" key="5">
    <source>
        <dbReference type="EMBL" id="RHC84129.1"/>
    </source>
</evidence>
<name>A0A414BWZ9_9BACT</name>
<evidence type="ECO:0000313" key="6">
    <source>
        <dbReference type="Proteomes" id="UP000286260"/>
    </source>
</evidence>
<protein>
    <submittedName>
        <fullName evidence="5">Glycosyltransferase</fullName>
    </submittedName>
</protein>
<dbReference type="Gene3D" id="3.90.550.10">
    <property type="entry name" value="Spore Coat Polysaccharide Biosynthesis Protein SpsA, Chain A"/>
    <property type="match status" value="1"/>
</dbReference>